<evidence type="ECO:0000313" key="2">
    <source>
        <dbReference type="EMBL" id="SUQ01584.1"/>
    </source>
</evidence>
<evidence type="ECO:0000313" key="3">
    <source>
        <dbReference type="Proteomes" id="UP000255169"/>
    </source>
</evidence>
<accession>A0A0A8VJD3</accession>
<dbReference type="GeneID" id="45571723"/>
<dbReference type="EMBL" id="UHJG01000001">
    <property type="protein sequence ID" value="SUQ01584.1"/>
    <property type="molecule type" value="Genomic_DNA"/>
</dbReference>
<dbReference type="Proteomes" id="UP000255169">
    <property type="component" value="Unassembled WGS sequence"/>
</dbReference>
<evidence type="ECO:0000313" key="1">
    <source>
        <dbReference type="EMBL" id="CEK28498.1"/>
    </source>
</evidence>
<organism evidence="1">
    <name type="scientific">Yersinia ruckeri</name>
    <dbReference type="NCBI Taxonomy" id="29486"/>
    <lineage>
        <taxon>Bacteria</taxon>
        <taxon>Pseudomonadati</taxon>
        <taxon>Pseudomonadota</taxon>
        <taxon>Gammaproteobacteria</taxon>
        <taxon>Enterobacterales</taxon>
        <taxon>Yersiniaceae</taxon>
        <taxon>Yersinia</taxon>
    </lineage>
</organism>
<dbReference type="EMBL" id="LN681231">
    <property type="protein sequence ID" value="CEK28498.1"/>
    <property type="molecule type" value="Genomic_DNA"/>
</dbReference>
<reference evidence="2 3" key="2">
    <citation type="submission" date="2018-06" db="EMBL/GenBank/DDBJ databases">
        <authorList>
            <consortium name="Pathogen Informatics"/>
            <person name="Doyle S."/>
        </authorList>
    </citation>
    <scope>NUCLEOTIDE SEQUENCE [LARGE SCALE GENOMIC DNA]</scope>
    <source>
        <strain evidence="2 3">NCTC10476</strain>
    </source>
</reference>
<proteinExistence type="predicted"/>
<protein>
    <submittedName>
        <fullName evidence="1">Uncharacterized protein</fullName>
    </submittedName>
</protein>
<keyword evidence="3" id="KW-1185">Reference proteome</keyword>
<sequence>MITLKIGEQFFTLNDGDVQYIAEAFQIAQQQPGLALPKYRSQLNGVVQVMSGNAAGTPAQANFYARTPVQPKPDIQTDC</sequence>
<dbReference type="RefSeq" id="WP_230596541.1">
    <property type="nucleotide sequence ID" value="NZ_CCYO01000004.1"/>
</dbReference>
<reference evidence="1" key="1">
    <citation type="journal article" date="2015" name="Genome Announc.">
        <title>Complete Genome Sequence of Yersinia ruckeri Strain CSF007-82, Etiologic Agent of Red Mouth Disease in Salmonid Fish.</title>
        <authorList>
            <person name="Nelson M.C."/>
            <person name="LaPatra S.E."/>
            <person name="Welch T.J."/>
            <person name="Graf J."/>
        </authorList>
    </citation>
    <scope>NUCLEOTIDE SEQUENCE</scope>
    <source>
        <strain evidence="1">CSF007-82</strain>
    </source>
</reference>
<name>A0A0A8VJD3_YERRU</name>
<dbReference type="AlphaFoldDB" id="A0A0A8VJD3"/>
<gene>
    <name evidence="1" type="ORF">CSF007_13830</name>
    <name evidence="2" type="ORF">NCTC10476_02953</name>
</gene>